<proteinExistence type="predicted"/>
<comment type="caution">
    <text evidence="2">The sequence shown here is derived from an EMBL/GenBank/DDBJ whole genome shotgun (WGS) entry which is preliminary data.</text>
</comment>
<keyword evidence="3" id="KW-1185">Reference proteome</keyword>
<dbReference type="InterPro" id="IPR009061">
    <property type="entry name" value="DNA-bd_dom_put_sf"/>
</dbReference>
<dbReference type="GO" id="GO:0003677">
    <property type="term" value="F:DNA binding"/>
    <property type="evidence" value="ECO:0007669"/>
    <property type="project" value="InterPro"/>
</dbReference>
<dbReference type="OrthoDB" id="26294at2"/>
<dbReference type="NCBIfam" id="TIGR01764">
    <property type="entry name" value="excise"/>
    <property type="match status" value="1"/>
</dbReference>
<protein>
    <submittedName>
        <fullName evidence="2">DNA binding domain protein, excisionase family</fullName>
    </submittedName>
</protein>
<sequence length="56" mass="6622">MEHYTVDNVAKMLSLHPASVRRLVRQGKLNSVRIGNKMYFTIDDILEYVRRNTENK</sequence>
<name>C0GET9_DETAL</name>
<dbReference type="Proteomes" id="UP000006443">
    <property type="component" value="Unassembled WGS sequence"/>
</dbReference>
<evidence type="ECO:0000313" key="2">
    <source>
        <dbReference type="EMBL" id="EEG78121.1"/>
    </source>
</evidence>
<dbReference type="RefSeq" id="WP_008515432.1">
    <property type="nucleotide sequence ID" value="NZ_ACJM01000004.1"/>
</dbReference>
<dbReference type="EMBL" id="ACJM01000004">
    <property type="protein sequence ID" value="EEG78121.1"/>
    <property type="molecule type" value="Genomic_DNA"/>
</dbReference>
<organism evidence="2 3">
    <name type="scientific">Dethiobacter alkaliphilus AHT 1</name>
    <dbReference type="NCBI Taxonomy" id="555088"/>
    <lineage>
        <taxon>Bacteria</taxon>
        <taxon>Bacillati</taxon>
        <taxon>Bacillota</taxon>
        <taxon>Dethiobacteria</taxon>
        <taxon>Dethiobacterales</taxon>
        <taxon>Dethiobacteraceae</taxon>
        <taxon>Dethiobacter</taxon>
    </lineage>
</organism>
<evidence type="ECO:0000259" key="1">
    <source>
        <dbReference type="Pfam" id="PF12728"/>
    </source>
</evidence>
<dbReference type="InterPro" id="IPR041657">
    <property type="entry name" value="HTH_17"/>
</dbReference>
<accession>C0GET9</accession>
<gene>
    <name evidence="2" type="ORF">DealDRAFT_0998</name>
</gene>
<evidence type="ECO:0000313" key="3">
    <source>
        <dbReference type="Proteomes" id="UP000006443"/>
    </source>
</evidence>
<dbReference type="AlphaFoldDB" id="C0GET9"/>
<feature type="domain" description="Helix-turn-helix" evidence="1">
    <location>
        <begin position="4"/>
        <end position="52"/>
    </location>
</feature>
<dbReference type="STRING" id="555088.DealDRAFT_0998"/>
<dbReference type="SUPFAM" id="SSF46955">
    <property type="entry name" value="Putative DNA-binding domain"/>
    <property type="match status" value="1"/>
</dbReference>
<dbReference type="Pfam" id="PF12728">
    <property type="entry name" value="HTH_17"/>
    <property type="match status" value="1"/>
</dbReference>
<dbReference type="InterPro" id="IPR010093">
    <property type="entry name" value="SinI_DNA-bd"/>
</dbReference>
<reference evidence="2 3" key="1">
    <citation type="submission" date="2009-02" db="EMBL/GenBank/DDBJ databases">
        <title>Sequencing of the draft genome and assembly of Dethiobacter alkaliphilus AHT 1.</title>
        <authorList>
            <consortium name="US DOE Joint Genome Institute (JGI-PGF)"/>
            <person name="Lucas S."/>
            <person name="Copeland A."/>
            <person name="Lapidus A."/>
            <person name="Glavina del Rio T."/>
            <person name="Dalin E."/>
            <person name="Tice H."/>
            <person name="Bruce D."/>
            <person name="Goodwin L."/>
            <person name="Pitluck S."/>
            <person name="Larimer F."/>
            <person name="Land M.L."/>
            <person name="Hauser L."/>
            <person name="Muyzer G."/>
        </authorList>
    </citation>
    <scope>NUCLEOTIDE SEQUENCE [LARGE SCALE GENOMIC DNA]</scope>
    <source>
        <strain evidence="2 3">AHT 1</strain>
    </source>
</reference>